<evidence type="ECO:0000256" key="1">
    <source>
        <dbReference type="SAM" id="MobiDB-lite"/>
    </source>
</evidence>
<reference evidence="2" key="2">
    <citation type="submission" date="2017-11" db="EMBL/GenBank/DDBJ databases">
        <title>Coralsnake Venomics: Analyses of Venom Gland Transcriptomes and Proteomes of Six Brazilian Taxa.</title>
        <authorList>
            <person name="Aird S.D."/>
            <person name="Jorge da Silva N."/>
            <person name="Qiu L."/>
            <person name="Villar-Briones A."/>
            <person name="Aparecida-Saddi V."/>
            <person name="Campos-Telles M.P."/>
            <person name="Grau M."/>
            <person name="Mikheyev A.S."/>
        </authorList>
    </citation>
    <scope>NUCLEOTIDE SEQUENCE</scope>
    <source>
        <tissue evidence="2">Venom_gland</tissue>
    </source>
</reference>
<feature type="compositionally biased region" description="Gly residues" evidence="1">
    <location>
        <begin position="1"/>
        <end position="12"/>
    </location>
</feature>
<evidence type="ECO:0000313" key="2">
    <source>
        <dbReference type="EMBL" id="LAB36983.1"/>
    </source>
</evidence>
<reference evidence="2" key="1">
    <citation type="submission" date="2017-07" db="EMBL/GenBank/DDBJ databases">
        <authorList>
            <person name="Mikheyev A."/>
            <person name="Grau M."/>
        </authorList>
    </citation>
    <scope>NUCLEOTIDE SEQUENCE</scope>
    <source>
        <tissue evidence="2">Venom_gland</tissue>
    </source>
</reference>
<proteinExistence type="predicted"/>
<sequence>MAEFGNRGGDTSGGRITSSPNLAHGKVTFKAGDGEGGGGGSGIARIHLDSARNGVSNGDCALVGNREHIDSPQPGSPAIERGCSNLHPEGKSGIPKKASIIKMINMIKILIENADTVYEKIAQCQRAAMEFHENLQNIGAKEGLKERKLQKAVESFTWNITILKGQADLLKYAKNEALENLKQIHDAAISCGLNKPVLSANVESSKP</sequence>
<dbReference type="AlphaFoldDB" id="A0A2D4MW91"/>
<dbReference type="EMBL" id="IACM01131183">
    <property type="protein sequence ID" value="LAB36983.1"/>
    <property type="molecule type" value="Transcribed_RNA"/>
</dbReference>
<protein>
    <submittedName>
        <fullName evidence="2">Uncharacterized protein</fullName>
    </submittedName>
</protein>
<organism evidence="2">
    <name type="scientific">Micrurus spixii</name>
    <name type="common">Amazon coral snake</name>
    <dbReference type="NCBI Taxonomy" id="129469"/>
    <lineage>
        <taxon>Eukaryota</taxon>
        <taxon>Metazoa</taxon>
        <taxon>Chordata</taxon>
        <taxon>Craniata</taxon>
        <taxon>Vertebrata</taxon>
        <taxon>Euteleostomi</taxon>
        <taxon>Lepidosauria</taxon>
        <taxon>Squamata</taxon>
        <taxon>Bifurcata</taxon>
        <taxon>Unidentata</taxon>
        <taxon>Episquamata</taxon>
        <taxon>Toxicofera</taxon>
        <taxon>Serpentes</taxon>
        <taxon>Colubroidea</taxon>
        <taxon>Elapidae</taxon>
        <taxon>Elapinae</taxon>
        <taxon>Micrurus</taxon>
    </lineage>
</organism>
<feature type="region of interest" description="Disordered" evidence="1">
    <location>
        <begin position="1"/>
        <end position="36"/>
    </location>
</feature>
<name>A0A2D4MW91_9SAUR</name>
<accession>A0A2D4MW91</accession>